<dbReference type="InterPro" id="IPR050566">
    <property type="entry name" value="Deoxyribonucleoside_kinase"/>
</dbReference>
<reference evidence="3" key="1">
    <citation type="journal article" date="2021" name="Proc. Natl. Acad. Sci. U.S.A.">
        <title>Three genomes in the algal genus Volvox reveal the fate of a haploid sex-determining region after a transition to homothallism.</title>
        <authorList>
            <person name="Yamamoto K."/>
            <person name="Hamaji T."/>
            <person name="Kawai-Toyooka H."/>
            <person name="Matsuzaki R."/>
            <person name="Takahashi F."/>
            <person name="Nishimura Y."/>
            <person name="Kawachi M."/>
            <person name="Noguchi H."/>
            <person name="Minakuchi Y."/>
            <person name="Umen J.G."/>
            <person name="Toyoda A."/>
            <person name="Nozaki H."/>
        </authorList>
    </citation>
    <scope>NUCLEOTIDE SEQUENCE</scope>
    <source>
        <strain evidence="3">NIES-3780</strain>
    </source>
</reference>
<sequence length="665" mass="73336">PLNSIYGVRRLLPAVMCLARLVRIAIVRCLFVKCRTGDCDYSTFFWDYSVSGDMQIQMRCLQGCSLALTQKRALVIPDLISTPRTVSPSPLHYLGATTLSPDRRRQRNTWLAAHKGDFSFATTTRSTTRSKRSSAGSEGSAPLPAHSDDILMVPSAHLHVKQLERHDIFTLSDFRRAYSKEKANFRRFLQEKIEVRDEEQLTAMEAFFYAMEDFRESAGPAGANQTGPEASAGSQAGALAGLAQPIAMLGMTSEQVTLSVEGNISAGKSTFLSILKRHLLTDKGFSFVKEPIEQWQNVGGSSVNLLDLFYRNPARMAYTFQNFVFLTRVLQERETYGNTNKARILERSVFSDRMVFVRAVHASCDLADHELAIYDAWFGPILASLPTLVPNGLIYLRASPETCMARLKKRARSEEGGIPIAYLQCLHANHEDWLLDAAARACELKQQLLQQQRQAEEACMVATAARQRPSHEASISCLDVDLTDINRQQRERQRLPSLGALRPLAEAPPEALGMVEIPDSLADSLHIIDATKVSGIPSAGFLHQLPTLVVDCDADVDVDRDTAYGNKISNLIRDYTTFVSQYRAACHRLVLEHHTAAACKRGSGSVLGAAVGVLPHRDADYYTTDYLGRVTYRSVVPDVPGSVAMGAGAEVATLAALPQPSWSGR</sequence>
<accession>A0A8J4B9S6</accession>
<feature type="domain" description="Deoxynucleoside kinase" evidence="2">
    <location>
        <begin position="258"/>
        <end position="436"/>
    </location>
</feature>
<feature type="non-terminal residue" evidence="3">
    <location>
        <position position="665"/>
    </location>
</feature>
<proteinExistence type="predicted"/>
<protein>
    <recommendedName>
        <fullName evidence="2">Deoxynucleoside kinase domain-containing protein</fullName>
    </recommendedName>
</protein>
<keyword evidence="4" id="KW-1185">Reference proteome</keyword>
<dbReference type="GO" id="GO:0019136">
    <property type="term" value="F:deoxynucleoside kinase activity"/>
    <property type="evidence" value="ECO:0007669"/>
    <property type="project" value="TreeGrafter"/>
</dbReference>
<dbReference type="Pfam" id="PF01712">
    <property type="entry name" value="dNK"/>
    <property type="match status" value="1"/>
</dbReference>
<dbReference type="GO" id="GO:0005737">
    <property type="term" value="C:cytoplasm"/>
    <property type="evidence" value="ECO:0007669"/>
    <property type="project" value="TreeGrafter"/>
</dbReference>
<dbReference type="PANTHER" id="PTHR10513:SF35">
    <property type="entry name" value="DEOXYADENOSINE KINASE"/>
    <property type="match status" value="1"/>
</dbReference>
<name>A0A8J4B9S6_9CHLO</name>
<gene>
    <name evidence="3" type="ORF">Vafri_11863</name>
</gene>
<evidence type="ECO:0000313" key="4">
    <source>
        <dbReference type="Proteomes" id="UP000747399"/>
    </source>
</evidence>
<evidence type="ECO:0000256" key="1">
    <source>
        <dbReference type="SAM" id="MobiDB-lite"/>
    </source>
</evidence>
<dbReference type="InterPro" id="IPR027417">
    <property type="entry name" value="P-loop_NTPase"/>
</dbReference>
<feature type="region of interest" description="Disordered" evidence="1">
    <location>
        <begin position="123"/>
        <end position="146"/>
    </location>
</feature>
<evidence type="ECO:0000313" key="3">
    <source>
        <dbReference type="EMBL" id="GIL56514.1"/>
    </source>
</evidence>
<dbReference type="AlphaFoldDB" id="A0A8J4B9S6"/>
<dbReference type="SUPFAM" id="SSF52540">
    <property type="entry name" value="P-loop containing nucleoside triphosphate hydrolases"/>
    <property type="match status" value="1"/>
</dbReference>
<dbReference type="InterPro" id="IPR031314">
    <property type="entry name" value="DNK_dom"/>
</dbReference>
<dbReference type="CDD" id="cd01673">
    <property type="entry name" value="dNK"/>
    <property type="match status" value="1"/>
</dbReference>
<organism evidence="3 4">
    <name type="scientific">Volvox africanus</name>
    <dbReference type="NCBI Taxonomy" id="51714"/>
    <lineage>
        <taxon>Eukaryota</taxon>
        <taxon>Viridiplantae</taxon>
        <taxon>Chlorophyta</taxon>
        <taxon>core chlorophytes</taxon>
        <taxon>Chlorophyceae</taxon>
        <taxon>CS clade</taxon>
        <taxon>Chlamydomonadales</taxon>
        <taxon>Volvocaceae</taxon>
        <taxon>Volvox</taxon>
    </lineage>
</organism>
<dbReference type="EMBL" id="BNCO01000024">
    <property type="protein sequence ID" value="GIL56514.1"/>
    <property type="molecule type" value="Genomic_DNA"/>
</dbReference>
<evidence type="ECO:0000259" key="2">
    <source>
        <dbReference type="Pfam" id="PF01712"/>
    </source>
</evidence>
<comment type="caution">
    <text evidence="3">The sequence shown here is derived from an EMBL/GenBank/DDBJ whole genome shotgun (WGS) entry which is preliminary data.</text>
</comment>
<dbReference type="Gene3D" id="3.40.50.300">
    <property type="entry name" value="P-loop containing nucleotide triphosphate hydrolases"/>
    <property type="match status" value="1"/>
</dbReference>
<dbReference type="PANTHER" id="PTHR10513">
    <property type="entry name" value="DEOXYNUCLEOSIDE KINASE"/>
    <property type="match status" value="1"/>
</dbReference>
<dbReference type="Proteomes" id="UP000747399">
    <property type="component" value="Unassembled WGS sequence"/>
</dbReference>